<dbReference type="InterPro" id="IPR014001">
    <property type="entry name" value="Helicase_ATP-bd"/>
</dbReference>
<reference evidence="7" key="1">
    <citation type="journal article" date="2019" name="Int. J. Syst. Evol. Microbiol.">
        <title>The Global Catalogue of Microorganisms (GCM) 10K type strain sequencing project: providing services to taxonomists for standard genome sequencing and annotation.</title>
        <authorList>
            <consortium name="The Broad Institute Genomics Platform"/>
            <consortium name="The Broad Institute Genome Sequencing Center for Infectious Disease"/>
            <person name="Wu L."/>
            <person name="Ma J."/>
        </authorList>
    </citation>
    <scope>NUCLEOTIDE SEQUENCE [LARGE SCALE GENOMIC DNA]</scope>
    <source>
        <strain evidence="7">JCM 17688</strain>
    </source>
</reference>
<dbReference type="InterPro" id="IPR038718">
    <property type="entry name" value="SNF2-like_sf"/>
</dbReference>
<evidence type="ECO:0000259" key="5">
    <source>
        <dbReference type="PROSITE" id="PS51194"/>
    </source>
</evidence>
<evidence type="ECO:0000313" key="6">
    <source>
        <dbReference type="EMBL" id="GAA4407727.1"/>
    </source>
</evidence>
<dbReference type="Proteomes" id="UP001500635">
    <property type="component" value="Unassembled WGS sequence"/>
</dbReference>
<dbReference type="PROSITE" id="PS51194">
    <property type="entry name" value="HELICASE_CTER"/>
    <property type="match status" value="1"/>
</dbReference>
<sequence length="1082" mass="118544">MNRMHRLVDELTREVILRDFGAQTTLQGFALSRVIVSVTYQEVGTDLLVVETTVPGPPPVHVVLDLFWDGHGLVLTSDCTCPAEEDCLHGAALALSLMGLGTNAGVADRRPQWQAGLDALLADLGTPSAPEHAPMPIALQFETVTPDKRGFADPTDRIAMRVVRRGKSGKWVKSGISWRDVGARFDDRYDDVAVAALAALKNSLQDPGYYYASAAPTLREAGPAFWAALNYVIDCGVQVVGGGALDGVELVDGTVELRADAATDGQGDVRIALGVDLEGRFVSGEDLVPIGRPAHGVGVLSPGQRPGRSVLQLVRLHHRLPEVVSDIVADAGYLTVPVADREKLAENYLPRLARALPVGSTDGTVTFATPEPPRLALLVEWQGHDRAALDWQWRYRAGDRDRIFALTSRDGMGDVRLLDTERALLAALDLDEFARELLTDAAGLMPRRQLRGFEVVIFAGTVLPDLRERVEVHETGDQTTYEEVQEPPELTFDLIGDETAADTDWLDLQVRIDVAGESVPLPTVLAALTMHEPFLLLPSGRYLRTDIPEFERLADLVEAAAQLHDRGARDRLRVGRGDLGTWAALDDLGTVDARAADWVAAARKLQEFDGLPEIEPTGVVSTLREYQLTGFRWLAYLWDAGLGGVLADDMGLGKTVQTLALIAHARVAGAGTFLVVAPTSVVDAWTREAATHTPGLTVRAVTALAGRRGTSLRELADGADVLVTSYTLFRLESDAYYARRWGGLILDEAQAIKNRQGKTYQAVRDLPAPFRLAITGTPFENRLMELWSLLSVVAPGLYPRAQQFTDLVARPVEKEGDQVALQRLRRRIRPFLLRRTKELVAADLPPKQEQVLEVPLGRAHRQIYDTYLQRERQNVLGLVDDFDRNRVQIFAAITRLRMMSLDPALVDAEYDAVGSAKIDALVEHLTELAAEGHRALVFSQFTRYLARVKTGLDAAGIGWVYLDGRTRDRPARIASFRDGDAPAFLISLKAGGTGLTLTEADYVFVLDPWWNPAVEAQAVDRAHRIGQTRSVNVYRLVATDTIEVKVMELKERKAALFEQVVGGENADIAGMTVDDVRGLFEA</sequence>
<evidence type="ECO:0000313" key="7">
    <source>
        <dbReference type="Proteomes" id="UP001500635"/>
    </source>
</evidence>
<dbReference type="InterPro" id="IPR049730">
    <property type="entry name" value="SNF2/RAD54-like_C"/>
</dbReference>
<comment type="caution">
    <text evidence="6">The sequence shown here is derived from an EMBL/GenBank/DDBJ whole genome shotgun (WGS) entry which is preliminary data.</text>
</comment>
<dbReference type="PROSITE" id="PS50966">
    <property type="entry name" value="ZF_SWIM"/>
    <property type="match status" value="1"/>
</dbReference>
<dbReference type="InterPro" id="IPR001650">
    <property type="entry name" value="Helicase_C-like"/>
</dbReference>
<keyword evidence="1" id="KW-0378">Hydrolase</keyword>
<feature type="domain" description="Helicase ATP-binding" evidence="4">
    <location>
        <begin position="635"/>
        <end position="796"/>
    </location>
</feature>
<dbReference type="SUPFAM" id="SSF52540">
    <property type="entry name" value="P-loop containing nucleoside triphosphate hydrolases"/>
    <property type="match status" value="2"/>
</dbReference>
<keyword evidence="6" id="KW-0547">Nucleotide-binding</keyword>
<dbReference type="InterPro" id="IPR027417">
    <property type="entry name" value="P-loop_NTPase"/>
</dbReference>
<evidence type="ECO:0000256" key="2">
    <source>
        <dbReference type="PROSITE-ProRule" id="PRU00325"/>
    </source>
</evidence>
<gene>
    <name evidence="6" type="ORF">GCM10023147_51770</name>
</gene>
<dbReference type="SMART" id="SM00490">
    <property type="entry name" value="HELICc"/>
    <property type="match status" value="1"/>
</dbReference>
<dbReference type="Gene3D" id="3.40.50.10810">
    <property type="entry name" value="Tandem AAA-ATPase domain"/>
    <property type="match status" value="1"/>
</dbReference>
<dbReference type="GO" id="GO:0004386">
    <property type="term" value="F:helicase activity"/>
    <property type="evidence" value="ECO:0007669"/>
    <property type="project" value="UniProtKB-KW"/>
</dbReference>
<accession>A0ABP8KI41</accession>
<dbReference type="PROSITE" id="PS51192">
    <property type="entry name" value="HELICASE_ATP_BIND_1"/>
    <property type="match status" value="1"/>
</dbReference>
<dbReference type="EMBL" id="BAABFR010000190">
    <property type="protein sequence ID" value="GAA4407727.1"/>
    <property type="molecule type" value="Genomic_DNA"/>
</dbReference>
<feature type="domain" description="SWIM-type" evidence="3">
    <location>
        <begin position="64"/>
        <end position="98"/>
    </location>
</feature>
<keyword evidence="6" id="KW-0347">Helicase</keyword>
<dbReference type="InterPro" id="IPR007527">
    <property type="entry name" value="Znf_SWIM"/>
</dbReference>
<keyword evidence="7" id="KW-1185">Reference proteome</keyword>
<dbReference type="InterPro" id="IPR000330">
    <property type="entry name" value="SNF2_N"/>
</dbReference>
<evidence type="ECO:0000259" key="4">
    <source>
        <dbReference type="PROSITE" id="PS51192"/>
    </source>
</evidence>
<organism evidence="6 7">
    <name type="scientific">Tsukamurella soli</name>
    <dbReference type="NCBI Taxonomy" id="644556"/>
    <lineage>
        <taxon>Bacteria</taxon>
        <taxon>Bacillati</taxon>
        <taxon>Actinomycetota</taxon>
        <taxon>Actinomycetes</taxon>
        <taxon>Mycobacteriales</taxon>
        <taxon>Tsukamurellaceae</taxon>
        <taxon>Tsukamurella</taxon>
    </lineage>
</organism>
<feature type="domain" description="Helicase C-terminal" evidence="5">
    <location>
        <begin position="917"/>
        <end position="1068"/>
    </location>
</feature>
<dbReference type="SMART" id="SM00487">
    <property type="entry name" value="DEXDc"/>
    <property type="match status" value="1"/>
</dbReference>
<keyword evidence="2" id="KW-0863">Zinc-finger</keyword>
<keyword evidence="2" id="KW-0479">Metal-binding</keyword>
<keyword evidence="2" id="KW-0862">Zinc</keyword>
<evidence type="ECO:0000259" key="3">
    <source>
        <dbReference type="PROSITE" id="PS50966"/>
    </source>
</evidence>
<protein>
    <submittedName>
        <fullName evidence="6">DEAD/DEAH box helicase</fullName>
    </submittedName>
</protein>
<name>A0ABP8KI41_9ACTN</name>
<dbReference type="CDD" id="cd18793">
    <property type="entry name" value="SF2_C_SNF"/>
    <property type="match status" value="1"/>
</dbReference>
<dbReference type="Gene3D" id="3.40.50.300">
    <property type="entry name" value="P-loop containing nucleotide triphosphate hydrolases"/>
    <property type="match status" value="1"/>
</dbReference>
<dbReference type="Pfam" id="PF00176">
    <property type="entry name" value="SNF2-rel_dom"/>
    <property type="match status" value="1"/>
</dbReference>
<keyword evidence="6" id="KW-0067">ATP-binding</keyword>
<dbReference type="PANTHER" id="PTHR10799">
    <property type="entry name" value="SNF2/RAD54 HELICASE FAMILY"/>
    <property type="match status" value="1"/>
</dbReference>
<dbReference type="Pfam" id="PF00271">
    <property type="entry name" value="Helicase_C"/>
    <property type="match status" value="1"/>
</dbReference>
<proteinExistence type="predicted"/>
<evidence type="ECO:0000256" key="1">
    <source>
        <dbReference type="ARBA" id="ARBA00022801"/>
    </source>
</evidence>